<proteinExistence type="predicted"/>
<dbReference type="RefSeq" id="WP_209515031.1">
    <property type="nucleotide sequence ID" value="NZ_JAGIOH010000001.1"/>
</dbReference>
<dbReference type="EMBL" id="JAGIOH010000001">
    <property type="protein sequence ID" value="MBP2403126.1"/>
    <property type="molecule type" value="Genomic_DNA"/>
</dbReference>
<dbReference type="Proteomes" id="UP001519291">
    <property type="component" value="Unassembled WGS sequence"/>
</dbReference>
<feature type="compositionally biased region" description="Basic and acidic residues" evidence="1">
    <location>
        <begin position="499"/>
        <end position="513"/>
    </location>
</feature>
<sequence>MTTPPPGGVGPVIRRTVNPAVITSDFESQSHEQLRAMIESADAAATQALGDRLKAAGVAIGEIGEDLRTYMSHVNWEGEAGDAFRAWGANMVNATTRLGEFSDKAGTWMGHAADMLSRVKTSMPEYSAASKATLNDYLSQHPGGFLLKPPTSSDAPKPGGGVLAGPTPEAATAAQKRLDEDHAEAVRLMRQLAGSYVWSAHNMGQVERPVFQPIRPDRMPPSDYRDREYVPNPNALGGTNPAASGDSTQQGAHATEAGQADTSGASAYASVAKAGAGSVTSSHSETSPVSMDVDGGVAVPRVPAYPSDGLVVPSGVEGVPARAQLPAPGLPPMGRVKPGKPTGMGHGEAPARTVPGMPAQGAGGGAIPKQGTVGGLVPRPGPGVARINVPTTGVPNDGVVGGRPMIRPPGQPSAQVPRGTVIGTESVQGRPPMGHGLGGITPGAPVGAQGRAGIGGRRLATETGGIVGGQAQPRSGAVDRPFTQGGTGLVRNPGQAPTNRRETSRGQREQRPDYLIEDGDAWLYGNRRIIPPVVD</sequence>
<organism evidence="2 3">
    <name type="scientific">Streptomyces syringium</name>
    <dbReference type="NCBI Taxonomy" id="76729"/>
    <lineage>
        <taxon>Bacteria</taxon>
        <taxon>Bacillati</taxon>
        <taxon>Actinomycetota</taxon>
        <taxon>Actinomycetes</taxon>
        <taxon>Kitasatosporales</taxon>
        <taxon>Streptomycetaceae</taxon>
        <taxon>Streptomyces</taxon>
    </lineage>
</organism>
<gene>
    <name evidence="2" type="ORF">JO379_002595</name>
</gene>
<accession>A0ABS4Y2X4</accession>
<evidence type="ECO:0000256" key="1">
    <source>
        <dbReference type="SAM" id="MobiDB-lite"/>
    </source>
</evidence>
<feature type="region of interest" description="Disordered" evidence="1">
    <location>
        <begin position="141"/>
        <end position="171"/>
    </location>
</feature>
<evidence type="ECO:0000313" key="3">
    <source>
        <dbReference type="Proteomes" id="UP001519291"/>
    </source>
</evidence>
<feature type="region of interest" description="Disordered" evidence="1">
    <location>
        <begin position="466"/>
        <end position="513"/>
    </location>
</feature>
<feature type="compositionally biased region" description="Basic and acidic residues" evidence="1">
    <location>
        <begin position="215"/>
        <end position="229"/>
    </location>
</feature>
<comment type="caution">
    <text evidence="2">The sequence shown here is derived from an EMBL/GenBank/DDBJ whole genome shotgun (WGS) entry which is preliminary data.</text>
</comment>
<reference evidence="2 3" key="1">
    <citation type="submission" date="2021-03" db="EMBL/GenBank/DDBJ databases">
        <title>Sequencing the genomes of 1000 actinobacteria strains.</title>
        <authorList>
            <person name="Klenk H.-P."/>
        </authorList>
    </citation>
    <scope>NUCLEOTIDE SEQUENCE [LARGE SCALE GENOMIC DNA]</scope>
    <source>
        <strain evidence="2 3">DSM 41480</strain>
    </source>
</reference>
<protein>
    <submittedName>
        <fullName evidence="2">Uncharacterized protein YukE</fullName>
    </submittedName>
</protein>
<name>A0ABS4Y2X4_9ACTN</name>
<dbReference type="GeneID" id="91569460"/>
<evidence type="ECO:0000313" key="2">
    <source>
        <dbReference type="EMBL" id="MBP2403126.1"/>
    </source>
</evidence>
<feature type="region of interest" description="Disordered" evidence="1">
    <location>
        <begin position="209"/>
        <end position="261"/>
    </location>
</feature>
<feature type="compositionally biased region" description="Polar residues" evidence="1">
    <location>
        <begin position="241"/>
        <end position="252"/>
    </location>
</feature>
<keyword evidence="3" id="KW-1185">Reference proteome</keyword>